<proteinExistence type="predicted"/>
<evidence type="ECO:0000259" key="4">
    <source>
        <dbReference type="PROSITE" id="PS50093"/>
    </source>
</evidence>
<dbReference type="SUPFAM" id="SSF49899">
    <property type="entry name" value="Concanavalin A-like lectins/glucanases"/>
    <property type="match status" value="5"/>
</dbReference>
<dbReference type="SMART" id="SM00137">
    <property type="entry name" value="MAM"/>
    <property type="match status" value="2"/>
</dbReference>
<dbReference type="InterPro" id="IPR000601">
    <property type="entry name" value="PKD_dom"/>
</dbReference>
<accession>A0A7H0VIP0</accession>
<dbReference type="InterPro" id="IPR003961">
    <property type="entry name" value="FN3_dom"/>
</dbReference>
<dbReference type="SMART" id="SM00060">
    <property type="entry name" value="FN3"/>
    <property type="match status" value="6"/>
</dbReference>
<sequence length="1805" mass="197438">MKKFVFRFFSCFLISSVAFGQVCPMPQNLISLAHSNQHAILDWQSSSSHWQLRYGQGNSQVNGPVLVSSKPYTLAGLSPAQNYWVQVRDSCGLDSLGPWSDTLFIRTRCSALSSPWIEDFEGLEWSINSNANNLLHVDSCYRFSADSMAQYWTIQTQSAIANSGPSQDHSNNGQQFLYQVRNFGISQHDSVYFESPTINLSGLNNPELSYWHHFYGDAIEDFRIWISANAGLTYQLLDALKGPQQNSSASPWQERRSSLTAYSGQNIILRFVAKSTQPGFAVGMALDDIKIAEQAACPSPLVPAILLSRSPQSLVLDLPSNPNSNWQIEYGPVGFSPGSGTTQNTSQNPYTLSNLSAGTEYEIYIRQICPGNLISNPSPALKARTACNALMAPYSQDFDGSSFSTAAIGSLHGNLDPCWLSSPDHTFFWTVGPPVSQPVNTGPLGDHSSGSDQYLFSETESFSALATESSLSSPAVDLSALSQPQLRFYYHLFGADISGLNIMVIDNGMVSLIDSLNGAQQMSRAEAWKEKIIDLSAYANQVVQIVFKAKKSNNGYANHIAIDDFNIEETPTCPKPTNLQASALGTQVQLSWTSSASHWIIEYGPKGFSPGNGFTFIPSSNPFTVNGLSPNTEYDFYLQDSCGVNLLSSQEFFGTVKTDCNVQASPFFENFDGSSFNGGSSIHQAGTIDPCWRRNETQSFYWKARGTGAVSTQTGPSADHTSGSGKSMQTVISNFVNAAQEIDFSSPPIELNSLQSPQLRFFHHLFGADIESLKVLVMNKDSASVVLQLNGAQVSSNTAPWMEELIDLSAWQGDTIVLIFRGRRKNTFFYRGSIAIDDVEIRETPSCPAPSNLMVLQQNGSSVLLDWTSGGASNWQIEYGAPGFSPGTGTLVNVSSKPFLLGNLNPKTNYDLFVRDSCGSSSLSLWSGLVSVFSGCLVMAAPFFEDFNGTNFQRAIAAADQGNFDTCWSADDHPNFFWKINQGQVFTFNTGPNAGNGGAGKYLYSTKNGFGSTPLSTSFYTPRIDLSTLNLPELRFYSHAYGADIDKLVIEVNDGQGWQLLSNFSGSPQSSGAAAWQENLISLQAYANDTIQLRFVSHRKNTLGSLTALAIDDLEIRETPTCAFPTALQQDSATSTSIYLSWQSGGANQWQIRYRPAGSSQAFQILNVSSNPYELTGLNPSSSYEIEVRDSCGAGDVSFWSNLIIGTTDCGVRNLPYRENFDGGQWISGTGQANAGSVLDPCWTTPTSAGPHFGPRAGITFSNTTGPSTDVSGSGNYLYTEATNGTGTGEITGPQIFIAQNQGAVWLKWAYHMYGLDIGDLEIEVQINGGPFQNLYSLNGMQQTASTDPWLEDSVSLSAYINDTVRLRFKGTNSGYRGDIAIDDIRIEGNQALCVNPDSLEVLSFGTDSIQVQWNSYNGINSRIKITALDPAGSSTQWYYGVQSPYTLKNLQEGVLYRIEVSDSCGSSAQSYADTLEIRTQCLPLQARAQSHKLGLDLYAHNRSMGSDSVAWYVGNQWIGSSDSVHHQFSSPGNYTLKLVAINSCGEKDSLFQLLMICDSMSPAYSWTYNLDSLFLEANTGSGAQAVLWYLNSQYSGSGWQHQSLLDTSGMLPISVHFVDACGDTLKLNDTLHYCPPVWAAWTDSIVNLQGQGGGMRVYFNAKASRNAQSYQWSFGDGNSGSGQQVTHTYPSYSLNYNVRLIVSNTCGEMDTTQRKLGAIGLPEYAIPRISAYPNPFRDEVFIDWEGNSELEIEIVDSQGRVLGQTRKNPRNRAESWTLDHLAPGIYYLRVRQGSQWVSLRLLHH</sequence>
<feature type="domain" description="PKD" evidence="4">
    <location>
        <begin position="1512"/>
        <end position="1546"/>
    </location>
</feature>
<dbReference type="PROSITE" id="PS50060">
    <property type="entry name" value="MAM_2"/>
    <property type="match status" value="5"/>
</dbReference>
<dbReference type="Pfam" id="PF18962">
    <property type="entry name" value="Por_Secre_tail"/>
    <property type="match status" value="1"/>
</dbReference>
<keyword evidence="7" id="KW-1185">Reference proteome</keyword>
<keyword evidence="1 2" id="KW-0732">Signal</keyword>
<dbReference type="InterPro" id="IPR051560">
    <property type="entry name" value="MAM_domain-containing"/>
</dbReference>
<feature type="domain" description="Fibronectin type-III" evidence="5">
    <location>
        <begin position="575"/>
        <end position="659"/>
    </location>
</feature>
<dbReference type="InterPro" id="IPR022409">
    <property type="entry name" value="PKD/Chitinase_dom"/>
</dbReference>
<feature type="domain" description="PKD" evidence="4">
    <location>
        <begin position="1655"/>
        <end position="1690"/>
    </location>
</feature>
<dbReference type="Pfam" id="PF18911">
    <property type="entry name" value="PKD_4"/>
    <property type="match status" value="1"/>
</dbReference>
<dbReference type="InterPro" id="IPR026444">
    <property type="entry name" value="Secre_tail"/>
</dbReference>
<feature type="domain" description="MAM" evidence="3">
    <location>
        <begin position="948"/>
        <end position="1124"/>
    </location>
</feature>
<feature type="chain" id="PRO_5028937102" evidence="2">
    <location>
        <begin position="21"/>
        <end position="1805"/>
    </location>
</feature>
<dbReference type="GO" id="GO:0016020">
    <property type="term" value="C:membrane"/>
    <property type="evidence" value="ECO:0007669"/>
    <property type="project" value="InterPro"/>
</dbReference>
<organism evidence="6 7">
    <name type="scientific">Croceimicrobium hydrocarbonivorans</name>
    <dbReference type="NCBI Taxonomy" id="2761580"/>
    <lineage>
        <taxon>Bacteria</taxon>
        <taxon>Pseudomonadati</taxon>
        <taxon>Bacteroidota</taxon>
        <taxon>Flavobacteriia</taxon>
        <taxon>Flavobacteriales</taxon>
        <taxon>Owenweeksiaceae</taxon>
        <taxon>Croceimicrobium</taxon>
    </lineage>
</organism>
<dbReference type="KEGG" id="chyd:H4K34_07025"/>
<dbReference type="PROSITE" id="PS50093">
    <property type="entry name" value="PKD"/>
    <property type="match status" value="2"/>
</dbReference>
<feature type="domain" description="MAM" evidence="3">
    <location>
        <begin position="89"/>
        <end position="299"/>
    </location>
</feature>
<dbReference type="Gene3D" id="2.60.40.10">
    <property type="entry name" value="Immunoglobulins"/>
    <property type="match status" value="7"/>
</dbReference>
<feature type="domain" description="MAM" evidence="3">
    <location>
        <begin position="672"/>
        <end position="849"/>
    </location>
</feature>
<gene>
    <name evidence="6" type="ORF">H4K34_07025</name>
</gene>
<evidence type="ECO:0000256" key="2">
    <source>
        <dbReference type="SAM" id="SignalP"/>
    </source>
</evidence>
<feature type="domain" description="Fibronectin type-III" evidence="5">
    <location>
        <begin position="1124"/>
        <end position="1211"/>
    </location>
</feature>
<dbReference type="Proteomes" id="UP000516305">
    <property type="component" value="Chromosome"/>
</dbReference>
<dbReference type="InterPro" id="IPR035986">
    <property type="entry name" value="PKD_dom_sf"/>
</dbReference>
<dbReference type="Pfam" id="PF00041">
    <property type="entry name" value="fn3"/>
    <property type="match status" value="1"/>
</dbReference>
<dbReference type="CDD" id="cd00146">
    <property type="entry name" value="PKD"/>
    <property type="match status" value="2"/>
</dbReference>
<evidence type="ECO:0000256" key="1">
    <source>
        <dbReference type="ARBA" id="ARBA00022729"/>
    </source>
</evidence>
<feature type="signal peptide" evidence="2">
    <location>
        <begin position="1"/>
        <end position="20"/>
    </location>
</feature>
<dbReference type="Gene3D" id="2.60.120.200">
    <property type="match status" value="5"/>
</dbReference>
<protein>
    <submittedName>
        <fullName evidence="6">Fibronectin type III domain-containing protein</fullName>
    </submittedName>
</protein>
<dbReference type="SUPFAM" id="SSF49265">
    <property type="entry name" value="Fibronectin type III"/>
    <property type="match status" value="4"/>
</dbReference>
<dbReference type="GO" id="GO:0005975">
    <property type="term" value="P:carbohydrate metabolic process"/>
    <property type="evidence" value="ECO:0007669"/>
    <property type="project" value="UniProtKB-ARBA"/>
</dbReference>
<dbReference type="PROSITE" id="PS50853">
    <property type="entry name" value="FN3"/>
    <property type="match status" value="5"/>
</dbReference>
<feature type="domain" description="Fibronectin type-III" evidence="5">
    <location>
        <begin position="25"/>
        <end position="110"/>
    </location>
</feature>
<dbReference type="RefSeq" id="WP_210760115.1">
    <property type="nucleotide sequence ID" value="NZ_CP060139.1"/>
</dbReference>
<evidence type="ECO:0000259" key="5">
    <source>
        <dbReference type="PROSITE" id="PS50853"/>
    </source>
</evidence>
<dbReference type="PANTHER" id="PTHR23282:SF101">
    <property type="entry name" value="MAM DOMAIN-CONTAINING PROTEIN"/>
    <property type="match status" value="1"/>
</dbReference>
<dbReference type="CDD" id="cd00063">
    <property type="entry name" value="FN3"/>
    <property type="match status" value="2"/>
</dbReference>
<name>A0A7H0VIP0_9FLAO</name>
<evidence type="ECO:0000259" key="3">
    <source>
        <dbReference type="PROSITE" id="PS50060"/>
    </source>
</evidence>
<dbReference type="InterPro" id="IPR013320">
    <property type="entry name" value="ConA-like_dom_sf"/>
</dbReference>
<feature type="domain" description="MAM" evidence="3">
    <location>
        <begin position="1217"/>
        <end position="1396"/>
    </location>
</feature>
<dbReference type="InterPro" id="IPR013783">
    <property type="entry name" value="Ig-like_fold"/>
</dbReference>
<dbReference type="PANTHER" id="PTHR23282">
    <property type="entry name" value="APICAL ENDOSOMAL GLYCOPROTEIN PRECURSOR"/>
    <property type="match status" value="1"/>
</dbReference>
<reference evidence="6 7" key="1">
    <citation type="submission" date="2020-08" db="EMBL/GenBank/DDBJ databases">
        <title>Croceimicrobium hydrocarbonivorans gen. nov., sp. nov., a novel marine bacterium isolated from a bacterial consortium that degrades polyethylene terephthalate.</title>
        <authorList>
            <person name="Liu R."/>
        </authorList>
    </citation>
    <scope>NUCLEOTIDE SEQUENCE [LARGE SCALE GENOMIC DNA]</scope>
    <source>
        <strain evidence="6 7">A20-9</strain>
    </source>
</reference>
<dbReference type="SUPFAM" id="SSF49299">
    <property type="entry name" value="PKD domain"/>
    <property type="match status" value="2"/>
</dbReference>
<evidence type="ECO:0000313" key="7">
    <source>
        <dbReference type="Proteomes" id="UP000516305"/>
    </source>
</evidence>
<feature type="domain" description="MAM" evidence="3">
    <location>
        <begin position="399"/>
        <end position="575"/>
    </location>
</feature>
<dbReference type="NCBIfam" id="TIGR04183">
    <property type="entry name" value="Por_Secre_tail"/>
    <property type="match status" value="1"/>
</dbReference>
<evidence type="ECO:0000313" key="6">
    <source>
        <dbReference type="EMBL" id="QNR25588.1"/>
    </source>
</evidence>
<dbReference type="GO" id="GO:0004553">
    <property type="term" value="F:hydrolase activity, hydrolyzing O-glycosyl compounds"/>
    <property type="evidence" value="ECO:0007669"/>
    <property type="project" value="UniProtKB-ARBA"/>
</dbReference>
<dbReference type="SMART" id="SM00089">
    <property type="entry name" value="PKD"/>
    <property type="match status" value="2"/>
</dbReference>
<dbReference type="Pfam" id="PF00629">
    <property type="entry name" value="MAM"/>
    <property type="match status" value="5"/>
</dbReference>
<dbReference type="InterPro" id="IPR000998">
    <property type="entry name" value="MAM_dom"/>
</dbReference>
<dbReference type="InterPro" id="IPR036116">
    <property type="entry name" value="FN3_sf"/>
</dbReference>
<dbReference type="EMBL" id="CP060139">
    <property type="protein sequence ID" value="QNR25588.1"/>
    <property type="molecule type" value="Genomic_DNA"/>
</dbReference>
<feature type="domain" description="Fibronectin type-III" evidence="5">
    <location>
        <begin position="1396"/>
        <end position="1483"/>
    </location>
</feature>
<feature type="domain" description="Fibronectin type-III" evidence="5">
    <location>
        <begin position="297"/>
        <end position="388"/>
    </location>
</feature>